<dbReference type="SUPFAM" id="SSF56037">
    <property type="entry name" value="PheT/TilS domain"/>
    <property type="match status" value="1"/>
</dbReference>
<comment type="subunit">
    <text evidence="9">Homodimer.</text>
</comment>
<name>F8L9N0_SIMNZ</name>
<evidence type="ECO:0000256" key="4">
    <source>
        <dbReference type="ARBA" id="ARBA00022741"/>
    </source>
</evidence>
<dbReference type="eggNOG" id="COG1190">
    <property type="taxonomic scope" value="Bacteria"/>
</dbReference>
<evidence type="ECO:0000313" key="13">
    <source>
        <dbReference type="Proteomes" id="UP000000496"/>
    </source>
</evidence>
<evidence type="ECO:0000256" key="7">
    <source>
        <dbReference type="ARBA" id="ARBA00023146"/>
    </source>
</evidence>
<comment type="catalytic activity">
    <reaction evidence="8 9 10">
        <text>tRNA(Lys) + L-lysine + ATP = L-lysyl-tRNA(Lys) + AMP + diphosphate</text>
        <dbReference type="Rhea" id="RHEA:20792"/>
        <dbReference type="Rhea" id="RHEA-COMP:9696"/>
        <dbReference type="Rhea" id="RHEA-COMP:9697"/>
        <dbReference type="ChEBI" id="CHEBI:30616"/>
        <dbReference type="ChEBI" id="CHEBI:32551"/>
        <dbReference type="ChEBI" id="CHEBI:33019"/>
        <dbReference type="ChEBI" id="CHEBI:78442"/>
        <dbReference type="ChEBI" id="CHEBI:78529"/>
        <dbReference type="ChEBI" id="CHEBI:456215"/>
        <dbReference type="EC" id="6.1.1.6"/>
    </reaction>
</comment>
<dbReference type="GO" id="GO:0006430">
    <property type="term" value="P:lysyl-tRNA aminoacylation"/>
    <property type="evidence" value="ECO:0007669"/>
    <property type="project" value="UniProtKB-UniRule"/>
</dbReference>
<dbReference type="Gene3D" id="2.40.50.140">
    <property type="entry name" value="Nucleic acid-binding proteins"/>
    <property type="match status" value="1"/>
</dbReference>
<organism evidence="12 13">
    <name type="scientific">Simkania negevensis (strain ATCC VR-1471 / DSM 27360 / Z)</name>
    <dbReference type="NCBI Taxonomy" id="331113"/>
    <lineage>
        <taxon>Bacteria</taxon>
        <taxon>Pseudomonadati</taxon>
        <taxon>Chlamydiota</taxon>
        <taxon>Chlamydiia</taxon>
        <taxon>Parachlamydiales</taxon>
        <taxon>Simkaniaceae</taxon>
        <taxon>Simkania</taxon>
    </lineage>
</organism>
<feature type="binding site" evidence="9">
    <location>
        <position position="676"/>
    </location>
    <ligand>
        <name>Mg(2+)</name>
        <dbReference type="ChEBI" id="CHEBI:18420"/>
        <label>1</label>
    </ligand>
</feature>
<dbReference type="Gene3D" id="3.50.40.10">
    <property type="entry name" value="Phenylalanyl-trna Synthetase, Chain B, domain 3"/>
    <property type="match status" value="1"/>
</dbReference>
<dbReference type="InterPro" id="IPR004364">
    <property type="entry name" value="Aa-tRNA-synt_II"/>
</dbReference>
<dbReference type="SMART" id="SM00873">
    <property type="entry name" value="B3_4"/>
    <property type="match status" value="1"/>
</dbReference>
<evidence type="ECO:0000256" key="6">
    <source>
        <dbReference type="ARBA" id="ARBA00022917"/>
    </source>
</evidence>
<dbReference type="InterPro" id="IPR005146">
    <property type="entry name" value="B3/B4_tRNA-bd"/>
</dbReference>
<dbReference type="HOGENOM" id="CLU_008255_6_2_0"/>
<dbReference type="KEGG" id="sng:SNE_A16900"/>
<evidence type="ECO:0000256" key="2">
    <source>
        <dbReference type="ARBA" id="ARBA00022598"/>
    </source>
</evidence>
<keyword evidence="9" id="KW-0963">Cytoplasm</keyword>
<keyword evidence="7 9" id="KW-0030">Aminoacyl-tRNA synthetase</keyword>
<keyword evidence="5 9" id="KW-0067">ATP-binding</keyword>
<dbReference type="EC" id="6.1.1.6" evidence="9"/>
<dbReference type="InterPro" id="IPR002313">
    <property type="entry name" value="Lys-tRNA-ligase_II"/>
</dbReference>
<evidence type="ECO:0000256" key="1">
    <source>
        <dbReference type="ARBA" id="ARBA00008226"/>
    </source>
</evidence>
<dbReference type="InterPro" id="IPR020825">
    <property type="entry name" value="Phe-tRNA_synthase-like_B3/B4"/>
</dbReference>
<dbReference type="STRING" id="331113.SNE_A16900"/>
<dbReference type="InterPro" id="IPR012340">
    <property type="entry name" value="NA-bd_OB-fold"/>
</dbReference>
<dbReference type="GO" id="GO:0005829">
    <property type="term" value="C:cytosol"/>
    <property type="evidence" value="ECO:0007669"/>
    <property type="project" value="TreeGrafter"/>
</dbReference>
<dbReference type="AlphaFoldDB" id="F8L9N0"/>
<evidence type="ECO:0000256" key="5">
    <source>
        <dbReference type="ARBA" id="ARBA00022840"/>
    </source>
</evidence>
<dbReference type="Pfam" id="PF01336">
    <property type="entry name" value="tRNA_anti-codon"/>
    <property type="match status" value="1"/>
</dbReference>
<dbReference type="SUPFAM" id="SSF55681">
    <property type="entry name" value="Class II aaRS and biotin synthetases"/>
    <property type="match status" value="1"/>
</dbReference>
<keyword evidence="9 10" id="KW-0460">Magnesium</keyword>
<dbReference type="PANTHER" id="PTHR42918:SF15">
    <property type="entry name" value="LYSINE--TRNA LIGASE, CHLOROPLASTIC_MITOCHONDRIAL"/>
    <property type="match status" value="1"/>
</dbReference>
<evidence type="ECO:0000256" key="3">
    <source>
        <dbReference type="ARBA" id="ARBA00022723"/>
    </source>
</evidence>
<sequence length="766" mass="87901">MNFYIEPAVLEKFPHLKVGVLIVKGVNNHGAHEEIQQIVATETQALQKKYENLDLNQVPKIADWRAAYKAFGYKPSTYRCSVEALLRRLIQGKELPNINPIVNLYNYISVKHGLPAGADDLDKVEGNIRLAVANGDEKFITLGSREEEIAKPNEIIYRDDVEILCKAWNWRESDKSKITDGSRNISLVIEGLENTTLAEIALALKELKNLIGKYCGGQAELYLLDKEFPHVSPKAEISTRPIPVELPEPDYHKHEAFQTRKKKLQEIRDMGMDPYPHKYDPTHQMKHLEDKFEGHAIGTAEEAMAGKTDQVRVAGRMMLFRAMGKNAFAHLQDESGRIQVMFNRDLTKVRGLPEGNELTPLKFIEKKVDLGDILGVEGHLFRTQKGELTIFVTEATLLCKTLLPLPDKHSGLTDKGTRYRKRWLDLITHQDVMERLKMRSFLVSNIRKYFEESGFMEVETPVLQNIYGGAEARPFISELNALHQTMYLRIAIEISLKKLIVGGLSRVFEIGKVYRNEGLDRTHNPEFTMLEAYAAYWDYNDVMIFTENLFASLAKKLYGSTSIGIRQDKQGNQHEIDLKTPWKRLSMKDAIKLYAKCDPDKMSEAEMRTKLKAKIEDEDLQKAPRGKLIAYLFEEFAEEHLIQPHHIIDHPIETTPLCKLHRDRKLREEQFVERFETFILGYEFCNAYSELNDPELQRQLLVEQNVKREGGDVEANPMDEEFIEAICQGMPPTGGLGIGIDRLTMLFTDAFSIRDVIYFPMMRPEE</sequence>
<dbReference type="GO" id="GO:0005524">
    <property type="term" value="F:ATP binding"/>
    <property type="evidence" value="ECO:0007669"/>
    <property type="project" value="UniProtKB-UniRule"/>
</dbReference>
<dbReference type="CDD" id="cd00775">
    <property type="entry name" value="LysRS_core"/>
    <property type="match status" value="1"/>
</dbReference>
<protein>
    <recommendedName>
        <fullName evidence="9">Lysine--tRNA ligase</fullName>
        <ecNumber evidence="9">6.1.1.6</ecNumber>
    </recommendedName>
    <alternativeName>
        <fullName evidence="9">Lysyl-tRNA synthetase</fullName>
        <shortName evidence="9">LysRS</shortName>
    </alternativeName>
</protein>
<gene>
    <name evidence="9 12" type="primary">lysS</name>
    <name evidence="12" type="ordered locus">SNE_A16900</name>
</gene>
<dbReference type="GO" id="GO:0004824">
    <property type="term" value="F:lysine-tRNA ligase activity"/>
    <property type="evidence" value="ECO:0007669"/>
    <property type="project" value="UniProtKB-UniRule"/>
</dbReference>
<reference evidence="12 13" key="1">
    <citation type="journal article" date="2011" name="Mol. Biol. Evol.">
        <title>Unity in variety--the pan-genome of the Chlamydiae.</title>
        <authorList>
            <person name="Collingro A."/>
            <person name="Tischler P."/>
            <person name="Weinmaier T."/>
            <person name="Penz T."/>
            <person name="Heinz E."/>
            <person name="Brunham R.C."/>
            <person name="Read T.D."/>
            <person name="Bavoil P.M."/>
            <person name="Sachse K."/>
            <person name="Kahane S."/>
            <person name="Friedman M.G."/>
            <person name="Rattei T."/>
            <person name="Myers G.S."/>
            <person name="Horn M."/>
        </authorList>
    </citation>
    <scope>NUCLEOTIDE SEQUENCE [LARGE SCALE GENOMIC DNA]</scope>
    <source>
        <strain evidence="13">ATCC VR-1471 / Z</strain>
    </source>
</reference>
<keyword evidence="13" id="KW-1185">Reference proteome</keyword>
<dbReference type="NCBIfam" id="NF001756">
    <property type="entry name" value="PRK00484.1"/>
    <property type="match status" value="1"/>
</dbReference>
<dbReference type="eggNOG" id="COG3382">
    <property type="taxonomic scope" value="Bacteria"/>
</dbReference>
<evidence type="ECO:0000259" key="11">
    <source>
        <dbReference type="PROSITE" id="PS50862"/>
    </source>
</evidence>
<dbReference type="InterPro" id="IPR004365">
    <property type="entry name" value="NA-bd_OB_tRNA"/>
</dbReference>
<dbReference type="PRINTS" id="PR00982">
    <property type="entry name" value="TRNASYNTHLYS"/>
</dbReference>
<dbReference type="SUPFAM" id="SSF50249">
    <property type="entry name" value="Nucleic acid-binding proteins"/>
    <property type="match status" value="1"/>
</dbReference>
<feature type="binding site" evidence="9">
    <location>
        <position position="683"/>
    </location>
    <ligand>
        <name>Mg(2+)</name>
        <dbReference type="ChEBI" id="CHEBI:18420"/>
        <label>2</label>
    </ligand>
</feature>
<dbReference type="InterPro" id="IPR018149">
    <property type="entry name" value="Lys-tRNA-synth_II_C"/>
</dbReference>
<dbReference type="GO" id="GO:0000287">
    <property type="term" value="F:magnesium ion binding"/>
    <property type="evidence" value="ECO:0007669"/>
    <property type="project" value="UniProtKB-UniRule"/>
</dbReference>
<dbReference type="EMBL" id="FR872582">
    <property type="protein sequence ID" value="CCB89567.1"/>
    <property type="molecule type" value="Genomic_DNA"/>
</dbReference>
<dbReference type="PROSITE" id="PS50862">
    <property type="entry name" value="AA_TRNA_LIGASE_II"/>
    <property type="match status" value="1"/>
</dbReference>
<feature type="binding site" evidence="9">
    <location>
        <position position="683"/>
    </location>
    <ligand>
        <name>Mg(2+)</name>
        <dbReference type="ChEBI" id="CHEBI:18420"/>
        <label>1</label>
    </ligand>
</feature>
<dbReference type="InterPro" id="IPR006195">
    <property type="entry name" value="aa-tRNA-synth_II"/>
</dbReference>
<proteinExistence type="inferred from homology"/>
<dbReference type="Gene3D" id="3.30.930.10">
    <property type="entry name" value="Bira Bifunctional Protein, Domain 2"/>
    <property type="match status" value="1"/>
</dbReference>
<dbReference type="Pfam" id="PF03483">
    <property type="entry name" value="B3_4"/>
    <property type="match status" value="1"/>
</dbReference>
<dbReference type="OrthoDB" id="9802326at2"/>
<evidence type="ECO:0000256" key="8">
    <source>
        <dbReference type="ARBA" id="ARBA00048573"/>
    </source>
</evidence>
<dbReference type="FunFam" id="2.40.50.140:FF:000024">
    <property type="entry name" value="Lysine--tRNA ligase"/>
    <property type="match status" value="1"/>
</dbReference>
<dbReference type="CDD" id="cd04322">
    <property type="entry name" value="LysRS_N"/>
    <property type="match status" value="1"/>
</dbReference>
<dbReference type="GO" id="GO:0000049">
    <property type="term" value="F:tRNA binding"/>
    <property type="evidence" value="ECO:0007669"/>
    <property type="project" value="TreeGrafter"/>
</dbReference>
<dbReference type="Pfam" id="PF00152">
    <property type="entry name" value="tRNA-synt_2"/>
    <property type="match status" value="1"/>
</dbReference>
<keyword evidence="3 9" id="KW-0479">Metal-binding</keyword>
<keyword evidence="2 9" id="KW-0436">Ligase</keyword>
<comment type="subcellular location">
    <subcellularLocation>
        <location evidence="9">Cytoplasm</location>
    </subcellularLocation>
</comment>
<dbReference type="NCBIfam" id="TIGR00499">
    <property type="entry name" value="lysS_bact"/>
    <property type="match status" value="1"/>
</dbReference>
<feature type="domain" description="Aminoacyl-transfer RNA synthetases class-II family profile" evidence="11">
    <location>
        <begin position="436"/>
        <end position="764"/>
    </location>
</feature>
<comment type="similarity">
    <text evidence="1 9">Belongs to the class-II aminoacyl-tRNA synthetase family.</text>
</comment>
<keyword evidence="6 9" id="KW-0648">Protein biosynthesis</keyword>
<keyword evidence="4 9" id="KW-0547">Nucleotide-binding</keyword>
<evidence type="ECO:0000313" key="12">
    <source>
        <dbReference type="EMBL" id="CCB89567.1"/>
    </source>
</evidence>
<dbReference type="InterPro" id="IPR045864">
    <property type="entry name" value="aa-tRNA-synth_II/BPL/LPL"/>
</dbReference>
<evidence type="ECO:0000256" key="9">
    <source>
        <dbReference type="HAMAP-Rule" id="MF_00252"/>
    </source>
</evidence>
<dbReference type="Proteomes" id="UP000000496">
    <property type="component" value="Chromosome gsn.131"/>
</dbReference>
<accession>F8L9N0</accession>
<comment type="cofactor">
    <cofactor evidence="9 10">
        <name>Mg(2+)</name>
        <dbReference type="ChEBI" id="CHEBI:18420"/>
    </cofactor>
    <text evidence="9 10">Binds 3 Mg(2+) ions per subunit.</text>
</comment>
<dbReference type="InterPro" id="IPR044136">
    <property type="entry name" value="Lys-tRNA-ligase_II_N"/>
</dbReference>
<dbReference type="GO" id="GO:0004826">
    <property type="term" value="F:phenylalanine-tRNA ligase activity"/>
    <property type="evidence" value="ECO:0007669"/>
    <property type="project" value="InterPro"/>
</dbReference>
<dbReference type="PANTHER" id="PTHR42918">
    <property type="entry name" value="LYSYL-TRNA SYNTHETASE"/>
    <property type="match status" value="1"/>
</dbReference>
<evidence type="ECO:0000256" key="10">
    <source>
        <dbReference type="RuleBase" id="RU000336"/>
    </source>
</evidence>
<dbReference type="HAMAP" id="MF_00252">
    <property type="entry name" value="Lys_tRNA_synth_class2"/>
    <property type="match status" value="1"/>
</dbReference>